<accession>A0A0Q2R7R9</accession>
<dbReference type="RefSeq" id="WP_055465165.1">
    <property type="nucleotide sequence ID" value="NZ_LKHS01000001.1"/>
</dbReference>
<organism evidence="1 2">
    <name type="scientific">Vibrio furnissii</name>
    <dbReference type="NCBI Taxonomy" id="29494"/>
    <lineage>
        <taxon>Bacteria</taxon>
        <taxon>Pseudomonadati</taxon>
        <taxon>Pseudomonadota</taxon>
        <taxon>Gammaproteobacteria</taxon>
        <taxon>Vibrionales</taxon>
        <taxon>Vibrionaceae</taxon>
        <taxon>Vibrio</taxon>
    </lineage>
</organism>
<gene>
    <name evidence="1" type="ORF">AMR76_02450</name>
</gene>
<dbReference type="AlphaFoldDB" id="A0A0Q2R7R9"/>
<dbReference type="Proteomes" id="UP000051221">
    <property type="component" value="Unassembled WGS sequence"/>
</dbReference>
<dbReference type="InParanoid" id="A0A0Q2R7R9"/>
<evidence type="ECO:0000313" key="1">
    <source>
        <dbReference type="EMBL" id="KQH88165.1"/>
    </source>
</evidence>
<sequence>MIKSINLIPLASGHARSPIFNDQCAAAGHVNLVTLETENESLVSLNIQTSSETFPQVWVQM</sequence>
<proteinExistence type="predicted"/>
<comment type="caution">
    <text evidence="1">The sequence shown here is derived from an EMBL/GenBank/DDBJ whole genome shotgun (WGS) entry which is preliminary data.</text>
</comment>
<dbReference type="EMBL" id="LKHS01000001">
    <property type="protein sequence ID" value="KQH88165.1"/>
    <property type="molecule type" value="Genomic_DNA"/>
</dbReference>
<evidence type="ECO:0000313" key="2">
    <source>
        <dbReference type="Proteomes" id="UP000051221"/>
    </source>
</evidence>
<protein>
    <submittedName>
        <fullName evidence="1">Uncharacterized protein</fullName>
    </submittedName>
</protein>
<name>A0A0Q2R7R9_VIBFU</name>
<keyword evidence="2" id="KW-1185">Reference proteome</keyword>
<reference evidence="1 2" key="1">
    <citation type="submission" date="2015-08" db="EMBL/GenBank/DDBJ databases">
        <title>Antibacterial properties of a collection of Vibrionaceae strains.</title>
        <authorList>
            <person name="Giubergia S."/>
        </authorList>
    </citation>
    <scope>NUCLEOTIDE SEQUENCE [LARGE SCALE GENOMIC DNA]</scope>
    <source>
        <strain evidence="1 2">S0821</strain>
    </source>
</reference>